<gene>
    <name evidence="2" type="ORF">L6773_17075</name>
</gene>
<reference evidence="2" key="2">
    <citation type="submission" date="2024-05" db="EMBL/GenBank/DDBJ databases">
        <title>Rhodohalobacter halophilus gen. nov., sp. nov., a moderately halophilic member of the family Balneolaceae.</title>
        <authorList>
            <person name="Xia J."/>
        </authorList>
    </citation>
    <scope>NUCLEOTIDE SEQUENCE</scope>
    <source>
        <strain evidence="2">WB101</strain>
    </source>
</reference>
<keyword evidence="1" id="KW-0732">Signal</keyword>
<proteinExistence type="predicted"/>
<dbReference type="Proteomes" id="UP001165366">
    <property type="component" value="Unassembled WGS sequence"/>
</dbReference>
<protein>
    <recommendedName>
        <fullName evidence="4">Lipoprotein</fullName>
    </recommendedName>
</protein>
<comment type="caution">
    <text evidence="2">The sequence shown here is derived from an EMBL/GenBank/DDBJ whole genome shotgun (WGS) entry which is preliminary data.</text>
</comment>
<dbReference type="EMBL" id="JAKLWS010000029">
    <property type="protein sequence ID" value="MCG2590292.1"/>
    <property type="molecule type" value="Genomic_DNA"/>
</dbReference>
<feature type="chain" id="PRO_5045601572" description="Lipoprotein" evidence="1">
    <location>
        <begin position="25"/>
        <end position="146"/>
    </location>
</feature>
<dbReference type="RefSeq" id="WP_237855664.1">
    <property type="nucleotide sequence ID" value="NZ_JAKLWS010000029.1"/>
</dbReference>
<reference evidence="2" key="1">
    <citation type="submission" date="2022-01" db="EMBL/GenBank/DDBJ databases">
        <authorList>
            <person name="Wang Y."/>
        </authorList>
    </citation>
    <scope>NUCLEOTIDE SEQUENCE</scope>
    <source>
        <strain evidence="2">WB101</strain>
    </source>
</reference>
<accession>A0ABS9KHG0</accession>
<organism evidence="2 3">
    <name type="scientific">Rhodohalobacter sulfatireducens</name>
    <dbReference type="NCBI Taxonomy" id="2911366"/>
    <lineage>
        <taxon>Bacteria</taxon>
        <taxon>Pseudomonadati</taxon>
        <taxon>Balneolota</taxon>
        <taxon>Balneolia</taxon>
        <taxon>Balneolales</taxon>
        <taxon>Balneolaceae</taxon>
        <taxon>Rhodohalobacter</taxon>
    </lineage>
</organism>
<keyword evidence="3" id="KW-1185">Reference proteome</keyword>
<evidence type="ECO:0000313" key="3">
    <source>
        <dbReference type="Proteomes" id="UP001165366"/>
    </source>
</evidence>
<evidence type="ECO:0008006" key="4">
    <source>
        <dbReference type="Google" id="ProtNLM"/>
    </source>
</evidence>
<evidence type="ECO:0000313" key="2">
    <source>
        <dbReference type="EMBL" id="MCG2590292.1"/>
    </source>
</evidence>
<feature type="signal peptide" evidence="1">
    <location>
        <begin position="1"/>
        <end position="24"/>
    </location>
</feature>
<evidence type="ECO:0000256" key="1">
    <source>
        <dbReference type="SAM" id="SignalP"/>
    </source>
</evidence>
<name>A0ABS9KHG0_9BACT</name>
<sequence length="146" mass="16359">MKVVSKLFLSIFLLIFLPGCPSDSGSGDNKLFEVGFEKFVPVVENADGTYNVTNGGFRAYFSPQSDASSYELTVIREDGTRGNTVVRTPDELAKEDGQLKYQVRIGSIRYYLGVNESEKNEAVDFFMNQLEESKNNYTSLEVKVNQ</sequence>